<proteinExistence type="predicted"/>
<protein>
    <recommendedName>
        <fullName evidence="4">Prepilin-type N-terminal cleavage/methylation domain-containing protein</fullName>
    </recommendedName>
</protein>
<dbReference type="Pfam" id="PF07963">
    <property type="entry name" value="N_methyl"/>
    <property type="match status" value="1"/>
</dbReference>
<keyword evidence="1" id="KW-0472">Membrane</keyword>
<reference evidence="3" key="1">
    <citation type="journal article" date="2015" name="PLoS ONE">
        <title>Investigation of a Large Collection of Pseudomonas aeruginosa Bacteriophages Collected from a Single Environmental Source in Abidjan, Cote d'Ivoire.</title>
        <authorList>
            <person name="Essoh C."/>
            <person name="Latino L."/>
            <person name="Midoux C."/>
            <person name="Blouin Y."/>
            <person name="Loukou G."/>
            <person name="Nguetta S.P."/>
            <person name="Lathro S."/>
            <person name="Cablanmian A."/>
            <person name="Kouassi A.K."/>
            <person name="Vergnaud G."/>
            <person name="Pourcel C."/>
        </authorList>
    </citation>
    <scope>NUCLEOTIDE SEQUENCE [LARGE SCALE GENOMIC DNA]</scope>
</reference>
<gene>
    <name evidence="2" type="primary">ORF30</name>
</gene>
<feature type="transmembrane region" description="Helical" evidence="1">
    <location>
        <begin position="12"/>
        <end position="33"/>
    </location>
</feature>
<dbReference type="NCBIfam" id="TIGR02532">
    <property type="entry name" value="IV_pilin_GFxxxE"/>
    <property type="match status" value="1"/>
</dbReference>
<evidence type="ECO:0008006" key="4">
    <source>
        <dbReference type="Google" id="ProtNLM"/>
    </source>
</evidence>
<name>A0A0A1IVN8_9CAUD</name>
<dbReference type="Proteomes" id="UP000030225">
    <property type="component" value="Segment"/>
</dbReference>
<dbReference type="InterPro" id="IPR012902">
    <property type="entry name" value="N_methyl_site"/>
</dbReference>
<sequence>MKKEKGFTLTEAMIVLAILAILAILGILASILVDTKSSWDESKFQEAQEKQMLERKDHGGTRWNE</sequence>
<dbReference type="EMBL" id="LN610576">
    <property type="protein sequence ID" value="CEF89520.1"/>
    <property type="molecule type" value="Genomic_DNA"/>
</dbReference>
<evidence type="ECO:0000313" key="2">
    <source>
        <dbReference type="EMBL" id="CEF89520.1"/>
    </source>
</evidence>
<evidence type="ECO:0000256" key="1">
    <source>
        <dbReference type="SAM" id="Phobius"/>
    </source>
</evidence>
<accession>A0A0A1IVN8</accession>
<keyword evidence="1" id="KW-1133">Transmembrane helix</keyword>
<organism evidence="2 3">
    <name type="scientific">Pseudomonas phage vB_PaeM_PAO1_Ab17</name>
    <dbReference type="NCBI Taxonomy" id="1548904"/>
    <lineage>
        <taxon>Viruses</taxon>
        <taxon>Duplodnaviria</taxon>
        <taxon>Heunggongvirae</taxon>
        <taxon>Uroviricota</taxon>
        <taxon>Caudoviricetes</taxon>
        <taxon>Vandenendeviridae</taxon>
        <taxon>Nankokuvirus</taxon>
        <taxon>Nankokuvirus Ab03</taxon>
    </lineage>
</organism>
<evidence type="ECO:0000313" key="3">
    <source>
        <dbReference type="Proteomes" id="UP000030225"/>
    </source>
</evidence>
<keyword evidence="1" id="KW-0812">Transmembrane</keyword>